<dbReference type="InterPro" id="IPR036397">
    <property type="entry name" value="RNaseH_sf"/>
</dbReference>
<dbReference type="PROSITE" id="PS50967">
    <property type="entry name" value="HRDC"/>
    <property type="match status" value="1"/>
</dbReference>
<feature type="domain" description="HRDC" evidence="3">
    <location>
        <begin position="295"/>
        <end position="375"/>
    </location>
</feature>
<dbReference type="PANTHER" id="PTHR12124">
    <property type="entry name" value="POLYMYOSITIS/SCLERODERMA AUTOANTIGEN-RELATED"/>
    <property type="match status" value="1"/>
</dbReference>
<name>A0ABP1QVW5_9HEXA</name>
<organism evidence="4 5">
    <name type="scientific">Orchesella dallaii</name>
    <dbReference type="NCBI Taxonomy" id="48710"/>
    <lineage>
        <taxon>Eukaryota</taxon>
        <taxon>Metazoa</taxon>
        <taxon>Ecdysozoa</taxon>
        <taxon>Arthropoda</taxon>
        <taxon>Hexapoda</taxon>
        <taxon>Collembola</taxon>
        <taxon>Entomobryomorpha</taxon>
        <taxon>Entomobryoidea</taxon>
        <taxon>Orchesellidae</taxon>
        <taxon>Orchesellinae</taxon>
        <taxon>Orchesella</taxon>
    </lineage>
</organism>
<dbReference type="SUPFAM" id="SSF47819">
    <property type="entry name" value="HRDC-like"/>
    <property type="match status" value="1"/>
</dbReference>
<dbReference type="InterPro" id="IPR012337">
    <property type="entry name" value="RNaseH-like_sf"/>
</dbReference>
<evidence type="ECO:0000256" key="2">
    <source>
        <dbReference type="ARBA" id="ARBA00023242"/>
    </source>
</evidence>
<dbReference type="Pfam" id="PF01612">
    <property type="entry name" value="DNA_pol_A_exo1"/>
    <property type="match status" value="1"/>
</dbReference>
<keyword evidence="2" id="KW-0539">Nucleus</keyword>
<comment type="subcellular location">
    <subcellularLocation>
        <location evidence="1">Nucleus</location>
    </subcellularLocation>
</comment>
<evidence type="ECO:0000259" key="3">
    <source>
        <dbReference type="PROSITE" id="PS50967"/>
    </source>
</evidence>
<dbReference type="InterPro" id="IPR002562">
    <property type="entry name" value="3'-5'_exonuclease_dom"/>
</dbReference>
<evidence type="ECO:0000256" key="1">
    <source>
        <dbReference type="ARBA" id="ARBA00004123"/>
    </source>
</evidence>
<dbReference type="Proteomes" id="UP001642540">
    <property type="component" value="Unassembled WGS sequence"/>
</dbReference>
<sequence length="555" mass="63393">MQRIVKDDGNYSEQESCSRVRAKAGEFLLYRGSILTKVRRQIHPFARELKTWKFKPCMVEALVHDTPNNIKLVTSDDALGQLVNEISREAQQAWAINEFTKQSFLGMITIIQISTTSHDYVIDAGRLYNKIKSTLGPILEDTNILKVFHNLKNLKHFQRDFDIYPVGCVSTQEAYHILHNEEVHIELDELGKELAIDVSDVYKHHGSPNITLARTELQNAARETRLVFRCWEKLKQDFGGFMEYESFPASRRACLRVYQLPKRIPASKLWSKYINELIYNKSVSVQQALKKTFDTETQYALFSKLIDWRYHRSIEFDVKQQILFPRRDLTMIIRRKPTSVSSFRKCTGNNPFLTESLIKEIIHLVTEEDATTVPLNNTVANGELLNEGEATSYMPTEERFIGGGIHWPEHNEGFPTSTKEVRRGILGTVPETAFPLHKADRCENFEHVDFQAIAGPLTGTRNELFTANIQHRRIVTHTDFSTVNKPIIPESTVASGVLFANKIFGSIFDCHPPSSFPLDGYQLQLPGFLLFPSKRLSSTLLAVLAAARKISKYQG</sequence>
<dbReference type="Gene3D" id="3.30.420.10">
    <property type="entry name" value="Ribonuclease H-like superfamily/Ribonuclease H"/>
    <property type="match status" value="1"/>
</dbReference>
<accession>A0ABP1QVW5</accession>
<dbReference type="PANTHER" id="PTHR12124:SF47">
    <property type="entry name" value="EXOSOME COMPONENT 10"/>
    <property type="match status" value="1"/>
</dbReference>
<dbReference type="EMBL" id="CAXLJM020000049">
    <property type="protein sequence ID" value="CAL8113085.1"/>
    <property type="molecule type" value="Genomic_DNA"/>
</dbReference>
<proteinExistence type="predicted"/>
<gene>
    <name evidence="4" type="ORF">ODALV1_LOCUS15909</name>
</gene>
<dbReference type="InterPro" id="IPR002121">
    <property type="entry name" value="HRDC_dom"/>
</dbReference>
<evidence type="ECO:0000313" key="4">
    <source>
        <dbReference type="EMBL" id="CAL8113085.1"/>
    </source>
</evidence>
<reference evidence="4 5" key="1">
    <citation type="submission" date="2024-08" db="EMBL/GenBank/DDBJ databases">
        <authorList>
            <person name="Cucini C."/>
            <person name="Frati F."/>
        </authorList>
    </citation>
    <scope>NUCLEOTIDE SEQUENCE [LARGE SCALE GENOMIC DNA]</scope>
</reference>
<dbReference type="InterPro" id="IPR044876">
    <property type="entry name" value="HRDC_dom_sf"/>
</dbReference>
<comment type="caution">
    <text evidence="4">The sequence shown here is derived from an EMBL/GenBank/DDBJ whole genome shotgun (WGS) entry which is preliminary data.</text>
</comment>
<dbReference type="InterPro" id="IPR010997">
    <property type="entry name" value="HRDC-like_sf"/>
</dbReference>
<protein>
    <recommendedName>
        <fullName evidence="3">HRDC domain-containing protein</fullName>
    </recommendedName>
</protein>
<evidence type="ECO:0000313" key="5">
    <source>
        <dbReference type="Proteomes" id="UP001642540"/>
    </source>
</evidence>
<dbReference type="Gene3D" id="1.10.150.80">
    <property type="entry name" value="HRDC domain"/>
    <property type="match status" value="1"/>
</dbReference>
<keyword evidence="5" id="KW-1185">Reference proteome</keyword>
<dbReference type="InterPro" id="IPR045092">
    <property type="entry name" value="Rrp6-like"/>
</dbReference>
<dbReference type="SUPFAM" id="SSF53098">
    <property type="entry name" value="Ribonuclease H-like"/>
    <property type="match status" value="1"/>
</dbReference>